<evidence type="ECO:0000256" key="1">
    <source>
        <dbReference type="SAM" id="Phobius"/>
    </source>
</evidence>
<sequence length="215" mass="25368">MIFETPIKTLVMLYFIFMLLPIMAFVHPGLKSSYWHISRQKKLWIILLVPLCLVGIYLFLFAPIFLPSSTSSKSTDLYMFLGKLLLILFIIFGPLCIFAFIYKIRWAKNHPGYAILKLEQKTHLTAKEGIRFLSIDKKPLGKSKNTLQFFEKILITPGKHRVEFCKFTQLFFRKVPVGTEDFRKEFLFHFDKNTTYYVTFEEKGNLKQFNIRKIS</sequence>
<keyword evidence="3" id="KW-1185">Reference proteome</keyword>
<protein>
    <submittedName>
        <fullName evidence="2">Uncharacterized protein</fullName>
    </submittedName>
</protein>
<comment type="caution">
    <text evidence="2">The sequence shown here is derived from an EMBL/GenBank/DDBJ whole genome shotgun (WGS) entry which is preliminary data.</text>
</comment>
<feature type="transmembrane region" description="Helical" evidence="1">
    <location>
        <begin position="78"/>
        <end position="102"/>
    </location>
</feature>
<dbReference type="eggNOG" id="ENOG5033JCV">
    <property type="taxonomic scope" value="Bacteria"/>
</dbReference>
<feature type="transmembrane region" description="Helical" evidence="1">
    <location>
        <begin position="42"/>
        <end position="66"/>
    </location>
</feature>
<dbReference type="EMBL" id="ADFR01000013">
    <property type="protein sequence ID" value="EFC05452.1"/>
    <property type="molecule type" value="Genomic_DNA"/>
</dbReference>
<feature type="transmembrane region" description="Helical" evidence="1">
    <location>
        <begin position="12"/>
        <end position="30"/>
    </location>
</feature>
<dbReference type="AlphaFoldDB" id="D2MPN2"/>
<reference evidence="3" key="1">
    <citation type="submission" date="2009-12" db="EMBL/GenBank/DDBJ databases">
        <title>Sequence of Clostridiales genomosp. BVAB3 str. UPII9-5.</title>
        <authorList>
            <person name="Madupu R."/>
            <person name="Durkin A.S."/>
            <person name="Torralba M."/>
            <person name="Methe B."/>
            <person name="Sutton G.G."/>
            <person name="Strausberg R.L."/>
            <person name="Nelson K.E."/>
        </authorList>
    </citation>
    <scope>NUCLEOTIDE SEQUENCE [LARGE SCALE GENOMIC DNA]</scope>
    <source>
        <strain evidence="3">W1219</strain>
    </source>
</reference>
<keyword evidence="1" id="KW-1133">Transmembrane helix</keyword>
<accession>D2MPN2</accession>
<keyword evidence="1" id="KW-0472">Membrane</keyword>
<dbReference type="Proteomes" id="UP000005017">
    <property type="component" value="Unassembled WGS sequence"/>
</dbReference>
<keyword evidence="1" id="KW-0812">Transmembrane</keyword>
<evidence type="ECO:0000313" key="3">
    <source>
        <dbReference type="Proteomes" id="UP000005017"/>
    </source>
</evidence>
<organism evidence="2 3">
    <name type="scientific">Bulleidia extructa W1219</name>
    <dbReference type="NCBI Taxonomy" id="679192"/>
    <lineage>
        <taxon>Bacteria</taxon>
        <taxon>Bacillati</taxon>
        <taxon>Bacillota</taxon>
        <taxon>Erysipelotrichia</taxon>
        <taxon>Erysipelotrichales</taxon>
        <taxon>Erysipelotrichaceae</taxon>
        <taxon>Bulleidia</taxon>
    </lineage>
</organism>
<evidence type="ECO:0000313" key="2">
    <source>
        <dbReference type="EMBL" id="EFC05452.1"/>
    </source>
</evidence>
<gene>
    <name evidence="2" type="ORF">HMPREF9013_1157</name>
</gene>
<dbReference type="RefSeq" id="WP_006627345.1">
    <property type="nucleotide sequence ID" value="NZ_ADFR01000013.1"/>
</dbReference>
<name>D2MPN2_9FIRM</name>
<proteinExistence type="predicted"/>